<organism evidence="3 4">
    <name type="scientific">Galleria mellonella</name>
    <name type="common">Greater wax moth</name>
    <dbReference type="NCBI Taxonomy" id="7137"/>
    <lineage>
        <taxon>Eukaryota</taxon>
        <taxon>Metazoa</taxon>
        <taxon>Ecdysozoa</taxon>
        <taxon>Arthropoda</taxon>
        <taxon>Hexapoda</taxon>
        <taxon>Insecta</taxon>
        <taxon>Pterygota</taxon>
        <taxon>Neoptera</taxon>
        <taxon>Endopterygota</taxon>
        <taxon>Lepidoptera</taxon>
        <taxon>Glossata</taxon>
        <taxon>Ditrysia</taxon>
        <taxon>Pyraloidea</taxon>
        <taxon>Pyralidae</taxon>
        <taxon>Galleriinae</taxon>
        <taxon>Galleria</taxon>
    </lineage>
</organism>
<evidence type="ECO:0000313" key="4">
    <source>
        <dbReference type="RefSeq" id="XP_026750350.2"/>
    </source>
</evidence>
<accession>A0A6J1WAL9</accession>
<dbReference type="InterPro" id="IPR029058">
    <property type="entry name" value="AB_hydrolase_fold"/>
</dbReference>
<dbReference type="Pfam" id="PF04083">
    <property type="entry name" value="Abhydro_lipase"/>
    <property type="match status" value="1"/>
</dbReference>
<evidence type="ECO:0000256" key="1">
    <source>
        <dbReference type="SAM" id="SignalP"/>
    </source>
</evidence>
<dbReference type="GeneID" id="113511002"/>
<feature type="chain" id="PRO_5046725457" evidence="1">
    <location>
        <begin position="20"/>
        <end position="474"/>
    </location>
</feature>
<feature type="domain" description="Partial AB-hydrolase lipase" evidence="2">
    <location>
        <begin position="115"/>
        <end position="166"/>
    </location>
</feature>
<feature type="signal peptide" evidence="1">
    <location>
        <begin position="1"/>
        <end position="19"/>
    </location>
</feature>
<sequence length="474" mass="52833">MGYVKNSLLFMLVICACHGQLVDRVFPTLAASTRELTNILTGQPLIAAVAKAAGDIFAGTLNNFSRIPVAVARTIGYHGSPSIINERNLFGPSSDRILTEYKAGLGNEDTILSIGELIVKYGYPLEEHDVVTEDGYILKMFRIPRNGSVVLLMHGLFGGADDYVIAGPKSGLAYLLANDGYDVWLGNARGNKHSRRHVSLQPSEAVFWDFSWHEIGSYDLPAMIDYSLGKTNKNSLYYIGHSQGTTTFFVMASQRPEYNQKVALMIALSPNAYMTEVKSPFVRLFAPGTPLIHAVLKIFGVYEFPSDNILLRILRTLVCGLGPLSELLCSNVLMLSVGIGFAEMNATNLPVIYSHEPSGAAVKQVAHYGQEFVSGEFQQYDYGAEMNLKKYGQEVPPSYPLEKITAPVSLFYSDSDWMAHPDDVDKLYNRLPNCIDIYKIPRKQFNHLDFIWAKHFKSIIYNRVRKLLRAFSTN</sequence>
<dbReference type="RefSeq" id="XP_026750350.2">
    <property type="nucleotide sequence ID" value="XM_026894549.3"/>
</dbReference>
<dbReference type="Proteomes" id="UP001652740">
    <property type="component" value="Unplaced"/>
</dbReference>
<evidence type="ECO:0000259" key="2">
    <source>
        <dbReference type="Pfam" id="PF04083"/>
    </source>
</evidence>
<dbReference type="InParanoid" id="A0A6J1WAL9"/>
<name>A0A6J1WAL9_GALME</name>
<dbReference type="KEGG" id="gmw:113511002"/>
<keyword evidence="3" id="KW-1185">Reference proteome</keyword>
<dbReference type="AlphaFoldDB" id="A0A6J1WAL9"/>
<evidence type="ECO:0000313" key="3">
    <source>
        <dbReference type="Proteomes" id="UP001652740"/>
    </source>
</evidence>
<dbReference type="GO" id="GO:0016787">
    <property type="term" value="F:hydrolase activity"/>
    <property type="evidence" value="ECO:0007669"/>
    <property type="project" value="UniProtKB-KW"/>
</dbReference>
<dbReference type="InterPro" id="IPR006693">
    <property type="entry name" value="AB_hydrolase_lipase"/>
</dbReference>
<dbReference type="Gene3D" id="3.40.50.1820">
    <property type="entry name" value="alpha/beta hydrolase"/>
    <property type="match status" value="1"/>
</dbReference>
<proteinExistence type="predicted"/>
<dbReference type="GO" id="GO:0016042">
    <property type="term" value="P:lipid catabolic process"/>
    <property type="evidence" value="ECO:0007669"/>
    <property type="project" value="UniProtKB-KW"/>
</dbReference>
<gene>
    <name evidence="4" type="primary">LOC113511002</name>
</gene>
<keyword evidence="1" id="KW-0732">Signal</keyword>
<dbReference type="PANTHER" id="PTHR11005">
    <property type="entry name" value="LYSOSOMAL ACID LIPASE-RELATED"/>
    <property type="match status" value="1"/>
</dbReference>
<reference evidence="4" key="1">
    <citation type="submission" date="2025-08" db="UniProtKB">
        <authorList>
            <consortium name="RefSeq"/>
        </authorList>
    </citation>
    <scope>IDENTIFICATION</scope>
    <source>
        <tissue evidence="4">Whole larvae</tissue>
    </source>
</reference>
<dbReference type="SUPFAM" id="SSF53474">
    <property type="entry name" value="alpha/beta-Hydrolases"/>
    <property type="match status" value="1"/>
</dbReference>
<protein>
    <submittedName>
        <fullName evidence="4">Lipase 3-like</fullName>
    </submittedName>
</protein>
<dbReference type="PROSITE" id="PS51257">
    <property type="entry name" value="PROKAR_LIPOPROTEIN"/>
    <property type="match status" value="1"/>
</dbReference>